<sequence length="850" mass="98018">MMTNLFDNEPVDTDSTSSIREDYAKLLRQFSELSDDNYEQYLRFNIQQTQLLKAKIAEVDDELNEVTSKINNQLQRHTDTTIDNIRKCQSSLADVQEKLDSLQIIGQLADFQEELGETAAKWALTTISNDREKLCSDVGYELFDSTNQSFPVRRALICQKAKEIIQNLIDGGAKIRLDLTSLSGEKLTIDRHSLNSLKSEFSLHEDRLKYQMDQIWAETFKSESSIRENVEFFDTQQRIFEQNRITLRLNKSGKVIFAEMGASMLVLGIGNEKFRHLEAKTKQLVGFFLKNIVQFSPKTRIDLKIEDIDAKNIRIWSIFSLADKKSYDGEILLSELEKLFEKLGSTFDIDFSTKIVETFSDEFISLSTKFGQNSTKNNHSFTTTSLENNDCSLLSALPPYKLNFKSLFGHYLFNDLLKLVVQNILKPELLASAGFKTEIQKNGQFSEKFTNLLTAARHFKGVMIKNLNIENDQPDELDKFSTEIEKLYMEAKCQNVLSSARQLIMDPNLHDSVDVVVGNDDPKENVKVESKKEKPSTSDWDWDTEDDWDTNTEQKITGDKFQQCKISIAIEKLCRLIRDTLDGADSAKTATETDQLFNLARHCFDLFIAIYIDSHREHMNHMPLHYALAHNNCQYMAHTAAVFASKSSVNDFSPLSDYIPVLKKMAANFWAQFMNERKPHFLECLKMTHFSNLSDNKILAHCRKTLKQCLLQIQSLNKSWNDVWPTIVSLKASSHFARLILNALIDKITVMEDITASDTYLIKEIFEEFLYELEAIFTIDKFCQIGRFCQPEYSKFKELIFVLSSNLQQIEDRWFNGPLAKLMSADEVKRLIRALFQNTDKRAHMLQKIR</sequence>
<protein>
    <submittedName>
        <fullName evidence="6">Centromere/kinetochore protein zw10-like protein</fullName>
    </submittedName>
</protein>
<evidence type="ECO:0000313" key="6">
    <source>
        <dbReference type="WBParaSite" id="nRc.2.0.1.t09638-RA"/>
    </source>
</evidence>
<dbReference type="PANTHER" id="PTHR12205">
    <property type="entry name" value="CENTROMERE/KINETOCHORE PROTEIN ZW10"/>
    <property type="match status" value="1"/>
</dbReference>
<evidence type="ECO:0000259" key="4">
    <source>
        <dbReference type="Pfam" id="PF22766"/>
    </source>
</evidence>
<accession>A0A915I674</accession>
<evidence type="ECO:0000256" key="1">
    <source>
        <dbReference type="SAM" id="MobiDB-lite"/>
    </source>
</evidence>
<dbReference type="Proteomes" id="UP000887565">
    <property type="component" value="Unplaced"/>
</dbReference>
<keyword evidence="5" id="KW-1185">Reference proteome</keyword>
<dbReference type="Pfam" id="PF22766">
    <property type="entry name" value="ZW10_C2"/>
    <property type="match status" value="1"/>
</dbReference>
<dbReference type="PANTHER" id="PTHR12205:SF0">
    <property type="entry name" value="CENTROMERE_KINETOCHORE PROTEIN ZW10 HOMOLOG"/>
    <property type="match status" value="1"/>
</dbReference>
<dbReference type="GO" id="GO:1990423">
    <property type="term" value="C:RZZ complex"/>
    <property type="evidence" value="ECO:0007669"/>
    <property type="project" value="TreeGrafter"/>
</dbReference>
<dbReference type="GO" id="GO:0005737">
    <property type="term" value="C:cytoplasm"/>
    <property type="evidence" value="ECO:0007669"/>
    <property type="project" value="GOC"/>
</dbReference>
<organism evidence="5 6">
    <name type="scientific">Romanomermis culicivorax</name>
    <name type="common">Nematode worm</name>
    <dbReference type="NCBI Taxonomy" id="13658"/>
    <lineage>
        <taxon>Eukaryota</taxon>
        <taxon>Metazoa</taxon>
        <taxon>Ecdysozoa</taxon>
        <taxon>Nematoda</taxon>
        <taxon>Enoplea</taxon>
        <taxon>Dorylaimia</taxon>
        <taxon>Mermithida</taxon>
        <taxon>Mermithoidea</taxon>
        <taxon>Mermithidae</taxon>
        <taxon>Romanomermis</taxon>
    </lineage>
</organism>
<reference evidence="6" key="1">
    <citation type="submission" date="2022-11" db="UniProtKB">
        <authorList>
            <consortium name="WormBaseParasite"/>
        </authorList>
    </citation>
    <scope>IDENTIFICATION</scope>
</reference>
<feature type="domain" description="Centromere/kinetochore protein zw10 C-terminal" evidence="3">
    <location>
        <begin position="561"/>
        <end position="675"/>
    </location>
</feature>
<feature type="region of interest" description="Disordered" evidence="1">
    <location>
        <begin position="519"/>
        <end position="547"/>
    </location>
</feature>
<proteinExistence type="predicted"/>
<dbReference type="InterPro" id="IPR048343">
    <property type="entry name" value="ZW10_C"/>
</dbReference>
<dbReference type="Pfam" id="PF20665">
    <property type="entry name" value="Zw10_middle"/>
    <property type="match status" value="1"/>
</dbReference>
<dbReference type="Gene3D" id="1.10.357.150">
    <property type="match status" value="1"/>
</dbReference>
<dbReference type="AlphaFoldDB" id="A0A915I674"/>
<dbReference type="Pfam" id="PF20666">
    <property type="entry name" value="ZW10_C"/>
    <property type="match status" value="1"/>
</dbReference>
<name>A0A915I674_ROMCU</name>
<dbReference type="GO" id="GO:0007094">
    <property type="term" value="P:mitotic spindle assembly checkpoint signaling"/>
    <property type="evidence" value="ECO:0007669"/>
    <property type="project" value="TreeGrafter"/>
</dbReference>
<dbReference type="GO" id="GO:0006888">
    <property type="term" value="P:endoplasmic reticulum to Golgi vesicle-mediated transport"/>
    <property type="evidence" value="ECO:0007669"/>
    <property type="project" value="TreeGrafter"/>
</dbReference>
<dbReference type="InterPro" id="IPR046362">
    <property type="entry name" value="Zw10/DSL1_C_sf"/>
</dbReference>
<dbReference type="InterPro" id="IPR048344">
    <property type="entry name" value="Zw10_middle"/>
</dbReference>
<evidence type="ECO:0000259" key="3">
    <source>
        <dbReference type="Pfam" id="PF20666"/>
    </source>
</evidence>
<dbReference type="InterPro" id="IPR055148">
    <property type="entry name" value="ZW10_C_2"/>
</dbReference>
<dbReference type="WBParaSite" id="nRc.2.0.1.t09638-RA">
    <property type="protein sequence ID" value="nRc.2.0.1.t09638-RA"/>
    <property type="gene ID" value="nRc.2.0.1.g09638"/>
</dbReference>
<feature type="domain" description="ZW10 C-terminal helical" evidence="4">
    <location>
        <begin position="704"/>
        <end position="849"/>
    </location>
</feature>
<feature type="domain" description="Centromere/kinetochore protein zw10 middle" evidence="2">
    <location>
        <begin position="406"/>
        <end position="504"/>
    </location>
</feature>
<feature type="compositionally biased region" description="Basic and acidic residues" evidence="1">
    <location>
        <begin position="520"/>
        <end position="536"/>
    </location>
</feature>
<evidence type="ECO:0000313" key="5">
    <source>
        <dbReference type="Proteomes" id="UP000887565"/>
    </source>
</evidence>
<evidence type="ECO:0000259" key="2">
    <source>
        <dbReference type="Pfam" id="PF20665"/>
    </source>
</evidence>